<protein>
    <submittedName>
        <fullName evidence="1">Sporulation protein</fullName>
    </submittedName>
</protein>
<dbReference type="AlphaFoldDB" id="A0AA96L909"/>
<evidence type="ECO:0000313" key="1">
    <source>
        <dbReference type="EMBL" id="WNQ08973.1"/>
    </source>
</evidence>
<reference evidence="1 2" key="1">
    <citation type="submission" date="2022-02" db="EMBL/GenBank/DDBJ databases">
        <title>Paenibacillus sp. MBLB1776 Whole Genome Shotgun Sequencing.</title>
        <authorList>
            <person name="Hwang C.Y."/>
            <person name="Cho E.-S."/>
            <person name="Seo M.-J."/>
        </authorList>
    </citation>
    <scope>NUCLEOTIDE SEQUENCE [LARGE SCALE GENOMIC DNA]</scope>
    <source>
        <strain evidence="1 2">MBLB1776</strain>
    </source>
</reference>
<evidence type="ECO:0000313" key="2">
    <source>
        <dbReference type="Proteomes" id="UP001305702"/>
    </source>
</evidence>
<sequence>MFNKFLAKIGIGSAEIDTVLEQTHYTPGDEVRGEIRLRGGSVEQQIETIALSVMTEYIKESNDNKYHQRAEIARIHVTPPFLLQAGEGREIPFSFRLPARTPLTLGRTPVWIRTELEIQGAVDPSDNDRIEVYPSAEMRTVLDGVEEAGFRFRKAECEYTAHLGGGLPFLQEFEFTPTGRFRGRLDEVEIMFVGQDEGGIDLLLQIDRRARGLSSLFAEAFDMDESFVRLRLSSGELAGGPHAVAGTLSGIIERYAK</sequence>
<name>A0AA96L909_9BACL</name>
<gene>
    <name evidence="1" type="ORF">MJA45_15090</name>
</gene>
<dbReference type="InterPro" id="IPR009776">
    <property type="entry name" value="Spore_0_M"/>
</dbReference>
<dbReference type="PANTHER" id="PTHR40053:SF1">
    <property type="entry name" value="SPORULATION-CONTROL PROTEIN SPO0M"/>
    <property type="match status" value="1"/>
</dbReference>
<dbReference type="KEGG" id="paun:MJA45_15090"/>
<dbReference type="PANTHER" id="PTHR40053">
    <property type="entry name" value="SPORULATION-CONTROL PROTEIN SPO0M"/>
    <property type="match status" value="1"/>
</dbReference>
<keyword evidence="2" id="KW-1185">Reference proteome</keyword>
<dbReference type="Pfam" id="PF07070">
    <property type="entry name" value="Spo0M"/>
    <property type="match status" value="1"/>
</dbReference>
<dbReference type="EMBL" id="CP130318">
    <property type="protein sequence ID" value="WNQ08973.1"/>
    <property type="molecule type" value="Genomic_DNA"/>
</dbReference>
<dbReference type="Proteomes" id="UP001305702">
    <property type="component" value="Chromosome"/>
</dbReference>
<dbReference type="RefSeq" id="WP_315602740.1">
    <property type="nucleotide sequence ID" value="NZ_CP130318.1"/>
</dbReference>
<accession>A0AA96L909</accession>
<proteinExistence type="predicted"/>
<organism evidence="1 2">
    <name type="scientific">Paenibacillus aurantius</name>
    <dbReference type="NCBI Taxonomy" id="2918900"/>
    <lineage>
        <taxon>Bacteria</taxon>
        <taxon>Bacillati</taxon>
        <taxon>Bacillota</taxon>
        <taxon>Bacilli</taxon>
        <taxon>Bacillales</taxon>
        <taxon>Paenibacillaceae</taxon>
        <taxon>Paenibacillus</taxon>
    </lineage>
</organism>